<evidence type="ECO:0000313" key="5">
    <source>
        <dbReference type="EMBL" id="AXB44235.1"/>
    </source>
</evidence>
<dbReference type="Pfam" id="PF12833">
    <property type="entry name" value="HTH_18"/>
    <property type="match status" value="1"/>
</dbReference>
<keyword evidence="6" id="KW-1185">Reference proteome</keyword>
<protein>
    <submittedName>
        <fullName evidence="5">AraC family transcriptional regulator</fullName>
    </submittedName>
</protein>
<dbReference type="GO" id="GO:0043565">
    <property type="term" value="F:sequence-specific DNA binding"/>
    <property type="evidence" value="ECO:0007669"/>
    <property type="project" value="InterPro"/>
</dbReference>
<dbReference type="InterPro" id="IPR018060">
    <property type="entry name" value="HTH_AraC"/>
</dbReference>
<evidence type="ECO:0000256" key="2">
    <source>
        <dbReference type="ARBA" id="ARBA00023125"/>
    </source>
</evidence>
<dbReference type="PANTHER" id="PTHR46796:SF15">
    <property type="entry name" value="BLL1074 PROTEIN"/>
    <property type="match status" value="1"/>
</dbReference>
<dbReference type="RefSeq" id="WP_113693471.1">
    <property type="nucleotide sequence ID" value="NZ_CP015163.1"/>
</dbReference>
<keyword evidence="1" id="KW-0805">Transcription regulation</keyword>
<dbReference type="GO" id="GO:0003700">
    <property type="term" value="F:DNA-binding transcription factor activity"/>
    <property type="evidence" value="ECO:0007669"/>
    <property type="project" value="InterPro"/>
</dbReference>
<feature type="domain" description="HTH araC/xylS-type" evidence="4">
    <location>
        <begin position="178"/>
        <end position="261"/>
    </location>
</feature>
<dbReference type="SMART" id="SM00342">
    <property type="entry name" value="HTH_ARAC"/>
    <property type="match status" value="1"/>
</dbReference>
<keyword evidence="2" id="KW-0238">DNA-binding</keyword>
<proteinExistence type="predicted"/>
<dbReference type="AlphaFoldDB" id="A0A344L861"/>
<dbReference type="PROSITE" id="PS01124">
    <property type="entry name" value="HTH_ARAC_FAMILY_2"/>
    <property type="match status" value="1"/>
</dbReference>
<evidence type="ECO:0000256" key="3">
    <source>
        <dbReference type="ARBA" id="ARBA00023163"/>
    </source>
</evidence>
<dbReference type="OrthoDB" id="2559672at2"/>
<evidence type="ECO:0000259" key="4">
    <source>
        <dbReference type="PROSITE" id="PS01124"/>
    </source>
</evidence>
<evidence type="ECO:0000313" key="6">
    <source>
        <dbReference type="Proteomes" id="UP000250434"/>
    </source>
</evidence>
<dbReference type="InterPro" id="IPR050204">
    <property type="entry name" value="AraC_XylS_family_regulators"/>
</dbReference>
<name>A0A344L861_9PSEU</name>
<dbReference type="Proteomes" id="UP000250434">
    <property type="component" value="Chromosome"/>
</dbReference>
<gene>
    <name evidence="5" type="ORF">A4R43_18320</name>
</gene>
<organism evidence="5 6">
    <name type="scientific">Amycolatopsis albispora</name>
    <dbReference type="NCBI Taxonomy" id="1804986"/>
    <lineage>
        <taxon>Bacteria</taxon>
        <taxon>Bacillati</taxon>
        <taxon>Actinomycetota</taxon>
        <taxon>Actinomycetes</taxon>
        <taxon>Pseudonocardiales</taxon>
        <taxon>Pseudonocardiaceae</taxon>
        <taxon>Amycolatopsis</taxon>
    </lineage>
</organism>
<sequence length="276" mass="30224">MSDQWATRLPHPALRQLVRRYIGYTQHGVTLAVHRGLPSRSVTLVISLAEPVRVVAGPGAEHGPLHRHCVVGGLHLGPVLIEQDAYQQGLHLELNPLGVRALLGVPATELASTTVDAGELPVRWGRDLPARLRELPDWAARFDLLDRELAAAVAPVTLVSEIQWAWRSMVAGHGGVGVTELAEEIGWSRRHFSERFAREVGVPPKQAARLMRFERSGDLLRAGGWRSLADVAALAGYYDQAHMTNEWRSLAGCPPSRWIAEELPFLQAGGTDPLAD</sequence>
<evidence type="ECO:0000256" key="1">
    <source>
        <dbReference type="ARBA" id="ARBA00023015"/>
    </source>
</evidence>
<reference evidence="5 6" key="1">
    <citation type="submission" date="2016-04" db="EMBL/GenBank/DDBJ databases">
        <title>Complete genome sequence and analysis of deep-sea sediment isolate, Amycolatopsis sp. WP1.</title>
        <authorList>
            <person name="Wang H."/>
            <person name="Chen S."/>
            <person name="Wu Q."/>
        </authorList>
    </citation>
    <scope>NUCLEOTIDE SEQUENCE [LARGE SCALE GENOMIC DNA]</scope>
    <source>
        <strain evidence="5 6">WP1</strain>
    </source>
</reference>
<dbReference type="EMBL" id="CP015163">
    <property type="protein sequence ID" value="AXB44235.1"/>
    <property type="molecule type" value="Genomic_DNA"/>
</dbReference>
<accession>A0A344L861</accession>
<keyword evidence="3" id="KW-0804">Transcription</keyword>
<dbReference type="PANTHER" id="PTHR46796">
    <property type="entry name" value="HTH-TYPE TRANSCRIPTIONAL ACTIVATOR RHAS-RELATED"/>
    <property type="match status" value="1"/>
</dbReference>
<dbReference type="KEGG" id="aab:A4R43_18320"/>
<dbReference type="Gene3D" id="1.10.10.60">
    <property type="entry name" value="Homeodomain-like"/>
    <property type="match status" value="1"/>
</dbReference>